<keyword evidence="3" id="KW-1185">Reference proteome</keyword>
<reference evidence="2" key="1">
    <citation type="journal article" date="2021" name="Cell">
        <title>Tracing the genetic footprints of vertebrate landing in non-teleost ray-finned fishes.</title>
        <authorList>
            <person name="Bi X."/>
            <person name="Wang K."/>
            <person name="Yang L."/>
            <person name="Pan H."/>
            <person name="Jiang H."/>
            <person name="Wei Q."/>
            <person name="Fang M."/>
            <person name="Yu H."/>
            <person name="Zhu C."/>
            <person name="Cai Y."/>
            <person name="He Y."/>
            <person name="Gan X."/>
            <person name="Zeng H."/>
            <person name="Yu D."/>
            <person name="Zhu Y."/>
            <person name="Jiang H."/>
            <person name="Qiu Q."/>
            <person name="Yang H."/>
            <person name="Zhang Y.E."/>
            <person name="Wang W."/>
            <person name="Zhu M."/>
            <person name="He S."/>
            <person name="Zhang G."/>
        </authorList>
    </citation>
    <scope>NUCLEOTIDE SEQUENCE</scope>
    <source>
        <strain evidence="2">Allg_001</strain>
    </source>
</reference>
<sequence length="244" mass="28924">MMASVIDVKNEKRKAHFQKTHPVKSHGHSPGFIKKRKWVADKSKVFEGSVREGQGFAFRRKQKVQYEYKKLLRKERKLESQREVQYSESYPDHLKHLYLAEEEALQKEAKERKKKLIPEQTLPEDEGSVVDPSTVNISASDSFSDRTPPEESKRNSLNPKKFKKKTSYQKTKEEYEMIQAKRAKKRAEAEKNKQQREEALRIYRQKKIQTYQILRKKTKKGQPNLNLQMDYLLQKIQDNVKDSK</sequence>
<dbReference type="Proteomes" id="UP000736164">
    <property type="component" value="Unassembled WGS sequence"/>
</dbReference>
<organism evidence="2 3">
    <name type="scientific">Atractosteus spatula</name>
    <name type="common">Alligator gar</name>
    <name type="synonym">Lepisosteus spatula</name>
    <dbReference type="NCBI Taxonomy" id="7917"/>
    <lineage>
        <taxon>Eukaryota</taxon>
        <taxon>Metazoa</taxon>
        <taxon>Chordata</taxon>
        <taxon>Craniata</taxon>
        <taxon>Vertebrata</taxon>
        <taxon>Euteleostomi</taxon>
        <taxon>Actinopterygii</taxon>
        <taxon>Neopterygii</taxon>
        <taxon>Holostei</taxon>
        <taxon>Semionotiformes</taxon>
        <taxon>Lepisosteidae</taxon>
        <taxon>Atractosteus</taxon>
    </lineage>
</organism>
<dbReference type="AlphaFoldDB" id="A0A8J7NYS0"/>
<feature type="non-terminal residue" evidence="2">
    <location>
        <position position="1"/>
    </location>
</feature>
<dbReference type="PRINTS" id="PR01854">
    <property type="entry name" value="BR22PROTEIN"/>
</dbReference>
<gene>
    <name evidence="2" type="primary">Ccdc59</name>
    <name evidence="2" type="ORF">GTO95_0003149</name>
</gene>
<comment type="caution">
    <text evidence="2">The sequence shown here is derived from an EMBL/GenBank/DDBJ whole genome shotgun (WGS) entry which is preliminary data.</text>
</comment>
<dbReference type="GO" id="GO:0005634">
    <property type="term" value="C:nucleus"/>
    <property type="evidence" value="ECO:0007669"/>
    <property type="project" value="TreeGrafter"/>
</dbReference>
<dbReference type="EMBL" id="JAAWVO010058249">
    <property type="protein sequence ID" value="MBN3322085.1"/>
    <property type="molecule type" value="Genomic_DNA"/>
</dbReference>
<evidence type="ECO:0000313" key="3">
    <source>
        <dbReference type="Proteomes" id="UP000736164"/>
    </source>
</evidence>
<feature type="compositionally biased region" description="Basic residues" evidence="1">
    <location>
        <begin position="11"/>
        <end position="32"/>
    </location>
</feature>
<feature type="compositionally biased region" description="Polar residues" evidence="1">
    <location>
        <begin position="131"/>
        <end position="142"/>
    </location>
</feature>
<accession>A0A8J7NYS0</accession>
<protein>
    <submittedName>
        <fullName evidence="2">TAP26 protein</fullName>
    </submittedName>
</protein>
<name>A0A8J7NYS0_ATRSP</name>
<feature type="non-terminal residue" evidence="2">
    <location>
        <position position="244"/>
    </location>
</feature>
<feature type="compositionally biased region" description="Basic and acidic residues" evidence="1">
    <location>
        <begin position="143"/>
        <end position="154"/>
    </location>
</feature>
<dbReference type="PANTHER" id="PTHR15657:SF1">
    <property type="entry name" value="THYROID TRANSCRIPTION FACTOR 1-ASSOCIATED PROTEIN 26"/>
    <property type="match status" value="1"/>
</dbReference>
<evidence type="ECO:0000256" key="1">
    <source>
        <dbReference type="SAM" id="MobiDB-lite"/>
    </source>
</evidence>
<proteinExistence type="predicted"/>
<dbReference type="PANTHER" id="PTHR15657">
    <property type="entry name" value="THYROID TRANSCRIPTION FACTOR 1-ASSOCIATED PROTEIN 26"/>
    <property type="match status" value="1"/>
</dbReference>
<feature type="region of interest" description="Disordered" evidence="1">
    <location>
        <begin position="1"/>
        <end position="32"/>
    </location>
</feature>
<feature type="region of interest" description="Disordered" evidence="1">
    <location>
        <begin position="109"/>
        <end position="174"/>
    </location>
</feature>
<dbReference type="InterPro" id="IPR013730">
    <property type="entry name" value="Fyv7/TAP26"/>
</dbReference>
<evidence type="ECO:0000313" key="2">
    <source>
        <dbReference type="EMBL" id="MBN3322085.1"/>
    </source>
</evidence>
<dbReference type="Pfam" id="PF08524">
    <property type="entry name" value="rRNA_processing"/>
    <property type="match status" value="1"/>
</dbReference>